<sequence length="193" mass="22437">MTDKKAKLRQAARDVFAQKGYKSTNISDITKRAGMAVGSFYKHYASKEAIFLDVYIEENATVREKIIQQVDWQAEPEALIEQFFQVNFSLILQNKILTEWSNPAISPVLHQHFSSEEVKKNYNFHQFLVETFSERLQEEGIAPDLIEEIMQVYQLLYYVDCHMTEADFAGYNEAMPTLIRYFVKGIFADKPQS</sequence>
<dbReference type="InterPro" id="IPR009057">
    <property type="entry name" value="Homeodomain-like_sf"/>
</dbReference>
<reference evidence="4 5" key="1">
    <citation type="submission" date="2018-02" db="EMBL/GenBank/DDBJ databases">
        <title>Draft genome sequence of Streptococcus oricebi CCUG 70868T type strain.</title>
        <authorList>
            <person name="Mendez V."/>
            <person name="Salva-Serra F."/>
            <person name="Jaen-Luchoro D."/>
            <person name="Gonzales-Siles L."/>
            <person name="Karlsson R."/>
            <person name="Engstrom-Jakobsson H."/>
            <person name="Busquets A."/>
            <person name="Gomila M."/>
            <person name="Pineiro-Iglesias B."/>
            <person name="Bennasar-Figueras A."/>
            <person name="Seeger M."/>
            <person name="Moore E."/>
        </authorList>
    </citation>
    <scope>NUCLEOTIDE SEQUENCE [LARGE SCALE GENOMIC DNA]</scope>
    <source>
        <strain evidence="4 5">CCUG 70868</strain>
    </source>
</reference>
<evidence type="ECO:0000259" key="3">
    <source>
        <dbReference type="PROSITE" id="PS50977"/>
    </source>
</evidence>
<dbReference type="PRINTS" id="PR00455">
    <property type="entry name" value="HTHTETR"/>
</dbReference>
<evidence type="ECO:0000256" key="1">
    <source>
        <dbReference type="ARBA" id="ARBA00023125"/>
    </source>
</evidence>
<dbReference type="PANTHER" id="PTHR43479:SF11">
    <property type="entry name" value="ACREF_ENVCD OPERON REPRESSOR-RELATED"/>
    <property type="match status" value="1"/>
</dbReference>
<protein>
    <submittedName>
        <fullName evidence="4">TetR family transcriptional regulator</fullName>
    </submittedName>
</protein>
<dbReference type="PROSITE" id="PS50977">
    <property type="entry name" value="HTH_TETR_2"/>
    <property type="match status" value="1"/>
</dbReference>
<dbReference type="Pfam" id="PF00440">
    <property type="entry name" value="TetR_N"/>
    <property type="match status" value="1"/>
</dbReference>
<feature type="domain" description="HTH tetR-type" evidence="3">
    <location>
        <begin position="2"/>
        <end position="62"/>
    </location>
</feature>
<dbReference type="Proteomes" id="UP001519296">
    <property type="component" value="Unassembled WGS sequence"/>
</dbReference>
<evidence type="ECO:0000256" key="2">
    <source>
        <dbReference type="PROSITE-ProRule" id="PRU00335"/>
    </source>
</evidence>
<dbReference type="InterPro" id="IPR001647">
    <property type="entry name" value="HTH_TetR"/>
</dbReference>
<dbReference type="Gene3D" id="1.10.357.10">
    <property type="entry name" value="Tetracycline Repressor, domain 2"/>
    <property type="match status" value="1"/>
</dbReference>
<name>A0ABS5B1E1_9STRE</name>
<evidence type="ECO:0000313" key="5">
    <source>
        <dbReference type="Proteomes" id="UP001519296"/>
    </source>
</evidence>
<accession>A0ABS5B1E1</accession>
<dbReference type="EMBL" id="PRDG01000001">
    <property type="protein sequence ID" value="MBP2622651.1"/>
    <property type="molecule type" value="Genomic_DNA"/>
</dbReference>
<keyword evidence="1 2" id="KW-0238">DNA-binding</keyword>
<feature type="DNA-binding region" description="H-T-H motif" evidence="2">
    <location>
        <begin position="25"/>
        <end position="44"/>
    </location>
</feature>
<dbReference type="PANTHER" id="PTHR43479">
    <property type="entry name" value="ACREF/ENVCD OPERON REPRESSOR-RELATED"/>
    <property type="match status" value="1"/>
</dbReference>
<comment type="caution">
    <text evidence="4">The sequence shown here is derived from an EMBL/GenBank/DDBJ whole genome shotgun (WGS) entry which is preliminary data.</text>
</comment>
<gene>
    <name evidence="4" type="ORF">C4K46_01715</name>
</gene>
<evidence type="ECO:0000313" key="4">
    <source>
        <dbReference type="EMBL" id="MBP2622651.1"/>
    </source>
</evidence>
<keyword evidence="5" id="KW-1185">Reference proteome</keyword>
<organism evidence="4 5">
    <name type="scientific">Streptococcus oricebi</name>
    <dbReference type="NCBI Taxonomy" id="1547447"/>
    <lineage>
        <taxon>Bacteria</taxon>
        <taxon>Bacillati</taxon>
        <taxon>Bacillota</taxon>
        <taxon>Bacilli</taxon>
        <taxon>Lactobacillales</taxon>
        <taxon>Streptococcaceae</taxon>
        <taxon>Streptococcus</taxon>
    </lineage>
</organism>
<dbReference type="SUPFAM" id="SSF46689">
    <property type="entry name" value="Homeodomain-like"/>
    <property type="match status" value="1"/>
</dbReference>
<dbReference type="RefSeq" id="WP_209626713.1">
    <property type="nucleotide sequence ID" value="NZ_PRDG01000001.1"/>
</dbReference>
<proteinExistence type="predicted"/>
<dbReference type="InterPro" id="IPR050624">
    <property type="entry name" value="HTH-type_Tx_Regulator"/>
</dbReference>